<evidence type="ECO:0000256" key="10">
    <source>
        <dbReference type="ARBA" id="ARBA00066503"/>
    </source>
</evidence>
<comment type="function">
    <text evidence="13">Transfers and isomerizes the ribose moiety from AdoMet to the 7-aminomethyl group of 7-deazaguanine (preQ1-tRNA) to give epoxyqueuosine (oQ-tRNA).</text>
</comment>
<dbReference type="PANTHER" id="PTHR30307">
    <property type="entry name" value="S-ADENOSYLMETHIONINE:TRNA RIBOSYLTRANSFERASE-ISOMERASE"/>
    <property type="match status" value="1"/>
</dbReference>
<name>A0A0A8K343_9HYPH</name>
<organism evidence="14 15">
    <name type="scientific">Methyloceanibacter caenitepidi</name>
    <dbReference type="NCBI Taxonomy" id="1384459"/>
    <lineage>
        <taxon>Bacteria</taxon>
        <taxon>Pseudomonadati</taxon>
        <taxon>Pseudomonadota</taxon>
        <taxon>Alphaproteobacteria</taxon>
        <taxon>Hyphomicrobiales</taxon>
        <taxon>Hyphomicrobiaceae</taxon>
        <taxon>Methyloceanibacter</taxon>
    </lineage>
</organism>
<dbReference type="Gene3D" id="2.40.10.240">
    <property type="entry name" value="QueA-like"/>
    <property type="match status" value="1"/>
</dbReference>
<reference evidence="14 15" key="1">
    <citation type="submission" date="2014-09" db="EMBL/GenBank/DDBJ databases">
        <title>Genome sequencing of Methyloceanibacter caenitepidi Gela4.</title>
        <authorList>
            <person name="Takeuchi M."/>
            <person name="Susumu S."/>
            <person name="Kamagata Y."/>
            <person name="Oshima K."/>
            <person name="Hattori M."/>
            <person name="Iwasaki W."/>
        </authorList>
    </citation>
    <scope>NUCLEOTIDE SEQUENCE [LARGE SCALE GENOMIC DNA]</scope>
    <source>
        <strain evidence="14 15">Gela4</strain>
    </source>
</reference>
<dbReference type="AlphaFoldDB" id="A0A0A8K343"/>
<protein>
    <recommendedName>
        <fullName evidence="11 13">S-adenosylmethionine:tRNA ribosyltransferase-isomerase</fullName>
        <ecNumber evidence="10 13">2.4.99.17</ecNumber>
    </recommendedName>
    <alternativeName>
        <fullName evidence="12 13">Queuosine biosynthesis protein QueA</fullName>
    </alternativeName>
</protein>
<dbReference type="InterPro" id="IPR003699">
    <property type="entry name" value="QueA"/>
</dbReference>
<evidence type="ECO:0000256" key="3">
    <source>
        <dbReference type="ARBA" id="ARBA00011245"/>
    </source>
</evidence>
<evidence type="ECO:0000256" key="12">
    <source>
        <dbReference type="ARBA" id="ARBA00076160"/>
    </source>
</evidence>
<sequence>MRTDLFDFELPDGLIALRPVHPRDAARLLVVHPGDPDVLADKVMAELPLLLEPGDALVFNDTRVIPAALQGVRTRGYATAQISANLIEKLDDHRWNALAKPGKRLEPGDRIQFGKDNDACALGSLTATVEAKGEDGLVTLAFDLSGPALHDAIEAEGAMPLPPYIAARRAPDDQDRTDYQTTFAREEGAVAAPTAGLHFTPKLLQTLEELGVVIYFVTLHVGAGTFLPVRAEDTDDHHMHAEYGEVSTETAFALNAVKSRGNRIVAVGTTSLRLLEAASDEFGTLKPFHGETDIFIVPGYRLRFVDRLLTNFHLPKSTLFMLVSAFSGLETMKRAYEHAIAEGYRFYSYGDACLLTPKDQA</sequence>
<comment type="pathway">
    <text evidence="2 13">tRNA modification; tRNA-queuosine biosynthesis.</text>
</comment>
<keyword evidence="6 13" id="KW-0949">S-adenosyl-L-methionine</keyword>
<proteinExistence type="inferred from homology"/>
<evidence type="ECO:0000256" key="11">
    <source>
        <dbReference type="ARBA" id="ARBA00069325"/>
    </source>
</evidence>
<dbReference type="FunFam" id="3.40.1780.10:FF:000001">
    <property type="entry name" value="S-adenosylmethionine:tRNA ribosyltransferase-isomerase"/>
    <property type="match status" value="1"/>
</dbReference>
<dbReference type="UniPathway" id="UPA00392"/>
<evidence type="ECO:0000256" key="13">
    <source>
        <dbReference type="HAMAP-Rule" id="MF_00113"/>
    </source>
</evidence>
<dbReference type="EC" id="2.4.99.17" evidence="10 13"/>
<dbReference type="InterPro" id="IPR036100">
    <property type="entry name" value="QueA_sf"/>
</dbReference>
<evidence type="ECO:0000313" key="14">
    <source>
        <dbReference type="EMBL" id="BAQ17335.1"/>
    </source>
</evidence>
<dbReference type="HAMAP" id="MF_00113">
    <property type="entry name" value="QueA"/>
    <property type="match status" value="1"/>
</dbReference>
<dbReference type="GO" id="GO:0005737">
    <property type="term" value="C:cytoplasm"/>
    <property type="evidence" value="ECO:0007669"/>
    <property type="project" value="UniProtKB-SubCell"/>
</dbReference>
<dbReference type="NCBIfam" id="NF001140">
    <property type="entry name" value="PRK00147.1"/>
    <property type="match status" value="1"/>
</dbReference>
<dbReference type="InterPro" id="IPR042119">
    <property type="entry name" value="QueA_dom2"/>
</dbReference>
<dbReference type="Gene3D" id="3.40.1780.10">
    <property type="entry name" value="QueA-like"/>
    <property type="match status" value="1"/>
</dbReference>
<evidence type="ECO:0000256" key="9">
    <source>
        <dbReference type="ARBA" id="ARBA00061210"/>
    </source>
</evidence>
<dbReference type="EMBL" id="AP014648">
    <property type="protein sequence ID" value="BAQ17335.1"/>
    <property type="molecule type" value="Genomic_DNA"/>
</dbReference>
<evidence type="ECO:0000256" key="5">
    <source>
        <dbReference type="ARBA" id="ARBA00022679"/>
    </source>
</evidence>
<evidence type="ECO:0000313" key="15">
    <source>
        <dbReference type="Proteomes" id="UP000031643"/>
    </source>
</evidence>
<dbReference type="KEGG" id="mcg:GL4_1883"/>
<comment type="subcellular location">
    <subcellularLocation>
        <location evidence="1 13">Cytoplasm</location>
    </subcellularLocation>
</comment>
<keyword evidence="14" id="KW-0413">Isomerase</keyword>
<dbReference type="Pfam" id="PF02547">
    <property type="entry name" value="Queuosine_synth"/>
    <property type="match status" value="1"/>
</dbReference>
<comment type="subunit">
    <text evidence="3 13">Monomer.</text>
</comment>
<evidence type="ECO:0000256" key="6">
    <source>
        <dbReference type="ARBA" id="ARBA00022691"/>
    </source>
</evidence>
<comment type="catalytic activity">
    <reaction evidence="8 13">
        <text>7-aminomethyl-7-carbaguanosine(34) in tRNA + S-adenosyl-L-methionine = epoxyqueuosine(34) in tRNA + adenine + L-methionine + 2 H(+)</text>
        <dbReference type="Rhea" id="RHEA:32155"/>
        <dbReference type="Rhea" id="RHEA-COMP:10342"/>
        <dbReference type="Rhea" id="RHEA-COMP:18582"/>
        <dbReference type="ChEBI" id="CHEBI:15378"/>
        <dbReference type="ChEBI" id="CHEBI:16708"/>
        <dbReference type="ChEBI" id="CHEBI:57844"/>
        <dbReference type="ChEBI" id="CHEBI:59789"/>
        <dbReference type="ChEBI" id="CHEBI:82833"/>
        <dbReference type="ChEBI" id="CHEBI:194443"/>
        <dbReference type="EC" id="2.4.99.17"/>
    </reaction>
</comment>
<keyword evidence="5 13" id="KW-0808">Transferase</keyword>
<gene>
    <name evidence="13" type="primary">queA</name>
    <name evidence="14" type="ORF">GL4_1883</name>
</gene>
<dbReference type="PANTHER" id="PTHR30307:SF0">
    <property type="entry name" value="S-ADENOSYLMETHIONINE:TRNA RIBOSYLTRANSFERASE-ISOMERASE"/>
    <property type="match status" value="1"/>
</dbReference>
<dbReference type="OrthoDB" id="9805933at2"/>
<evidence type="ECO:0000256" key="4">
    <source>
        <dbReference type="ARBA" id="ARBA00022490"/>
    </source>
</evidence>
<dbReference type="HOGENOM" id="CLU_039110_1_1_5"/>
<dbReference type="STRING" id="1384459.GL4_1883"/>
<dbReference type="GO" id="GO:0008616">
    <property type="term" value="P:tRNA queuosine(34) biosynthetic process"/>
    <property type="evidence" value="ECO:0007669"/>
    <property type="project" value="UniProtKB-UniRule"/>
</dbReference>
<dbReference type="GO" id="GO:0051075">
    <property type="term" value="F:S-adenosylmethionine:tRNA ribosyltransferase-isomerase activity"/>
    <property type="evidence" value="ECO:0007669"/>
    <property type="project" value="UniProtKB-EC"/>
</dbReference>
<keyword evidence="4 13" id="KW-0963">Cytoplasm</keyword>
<comment type="similarity">
    <text evidence="9 13">Belongs to the QueA family.</text>
</comment>
<evidence type="ECO:0000256" key="8">
    <source>
        <dbReference type="ARBA" id="ARBA00052751"/>
    </source>
</evidence>
<dbReference type="InterPro" id="IPR042118">
    <property type="entry name" value="QueA_dom1"/>
</dbReference>
<accession>A0A0A8K343</accession>
<evidence type="ECO:0000256" key="1">
    <source>
        <dbReference type="ARBA" id="ARBA00004496"/>
    </source>
</evidence>
<evidence type="ECO:0000256" key="2">
    <source>
        <dbReference type="ARBA" id="ARBA00004691"/>
    </source>
</evidence>
<dbReference type="SUPFAM" id="SSF111337">
    <property type="entry name" value="QueA-like"/>
    <property type="match status" value="1"/>
</dbReference>
<dbReference type="NCBIfam" id="TIGR00113">
    <property type="entry name" value="queA"/>
    <property type="match status" value="1"/>
</dbReference>
<evidence type="ECO:0000256" key="7">
    <source>
        <dbReference type="ARBA" id="ARBA00022785"/>
    </source>
</evidence>
<keyword evidence="15" id="KW-1185">Reference proteome</keyword>
<keyword evidence="7 13" id="KW-0671">Queuosine biosynthesis</keyword>
<dbReference type="RefSeq" id="WP_045366823.1">
    <property type="nucleotide sequence ID" value="NZ_AP014648.1"/>
</dbReference>
<dbReference type="Proteomes" id="UP000031643">
    <property type="component" value="Chromosome"/>
</dbReference>